<dbReference type="InterPro" id="IPR018929">
    <property type="entry name" value="DUF2510"/>
</dbReference>
<evidence type="ECO:0000259" key="2">
    <source>
        <dbReference type="Pfam" id="PF10708"/>
    </source>
</evidence>
<keyword evidence="1" id="KW-0812">Transmembrane</keyword>
<organism evidence="3 4">
    <name type="scientific">Leifsonia shinshuensis</name>
    <dbReference type="NCBI Taxonomy" id="150026"/>
    <lineage>
        <taxon>Bacteria</taxon>
        <taxon>Bacillati</taxon>
        <taxon>Actinomycetota</taxon>
        <taxon>Actinomycetes</taxon>
        <taxon>Micrococcales</taxon>
        <taxon>Microbacteriaceae</taxon>
        <taxon>Leifsonia</taxon>
    </lineage>
</organism>
<proteinExistence type="predicted"/>
<gene>
    <name evidence="3" type="ORF">HNR13_002707</name>
</gene>
<comment type="caution">
    <text evidence="3">The sequence shown here is derived from an EMBL/GenBank/DDBJ whole genome shotgun (WGS) entry which is preliminary data.</text>
</comment>
<evidence type="ECO:0000313" key="4">
    <source>
        <dbReference type="Proteomes" id="UP000578352"/>
    </source>
</evidence>
<keyword evidence="1" id="KW-0472">Membrane</keyword>
<feature type="transmembrane region" description="Helical" evidence="1">
    <location>
        <begin position="76"/>
        <end position="99"/>
    </location>
</feature>
<dbReference type="Pfam" id="PF10708">
    <property type="entry name" value="DUF2510"/>
    <property type="match status" value="1"/>
</dbReference>
<dbReference type="EMBL" id="JACCFL010000001">
    <property type="protein sequence ID" value="NYJ24420.1"/>
    <property type="molecule type" value="Genomic_DNA"/>
</dbReference>
<feature type="domain" description="DUF2510" evidence="2">
    <location>
        <begin position="7"/>
        <end position="38"/>
    </location>
</feature>
<evidence type="ECO:0000256" key="1">
    <source>
        <dbReference type="SAM" id="Phobius"/>
    </source>
</evidence>
<dbReference type="RefSeq" id="WP_179606531.1">
    <property type="nucleotide sequence ID" value="NZ_BAABEH010000001.1"/>
</dbReference>
<feature type="transmembrane region" description="Helical" evidence="1">
    <location>
        <begin position="111"/>
        <end position="133"/>
    </location>
</feature>
<name>A0A853D058_9MICO</name>
<keyword evidence="1" id="KW-1133">Transmembrane helix</keyword>
<accession>A0A853D058</accession>
<sequence>MSQLPPPGWYPDADTRFQRWWDGSQWTDAVRPLAPSAPVDVPPPANGLATAALVSGIVAAGVVVLALATGSGVDPLFALLILAGAGLSIGLGVPGLIRAGRAAGHVGRARAIWGICLGAGALLACALVVALLFTGSPVDGGTNAAGGVSRIRG</sequence>
<reference evidence="3 4" key="1">
    <citation type="submission" date="2020-07" db="EMBL/GenBank/DDBJ databases">
        <title>Sequencing the genomes of 1000 actinobacteria strains.</title>
        <authorList>
            <person name="Klenk H.-P."/>
        </authorList>
    </citation>
    <scope>NUCLEOTIDE SEQUENCE [LARGE SCALE GENOMIC DNA]</scope>
    <source>
        <strain evidence="3 4">DSM 15165</strain>
    </source>
</reference>
<evidence type="ECO:0000313" key="3">
    <source>
        <dbReference type="EMBL" id="NYJ24420.1"/>
    </source>
</evidence>
<dbReference type="Proteomes" id="UP000578352">
    <property type="component" value="Unassembled WGS sequence"/>
</dbReference>
<dbReference type="AlphaFoldDB" id="A0A853D058"/>
<protein>
    <recommendedName>
        <fullName evidence="2">DUF2510 domain-containing protein</fullName>
    </recommendedName>
</protein>
<feature type="transmembrane region" description="Helical" evidence="1">
    <location>
        <begin position="48"/>
        <end position="70"/>
    </location>
</feature>